<evidence type="ECO:0000313" key="1">
    <source>
        <dbReference type="EMBL" id="WQD38417.1"/>
    </source>
</evidence>
<dbReference type="Gene3D" id="3.90.70.10">
    <property type="entry name" value="Cysteine proteinases"/>
    <property type="match status" value="1"/>
</dbReference>
<reference evidence="1 2" key="1">
    <citation type="submission" date="2023-12" db="EMBL/GenBank/DDBJ databases">
        <title>Genome sequencing and assembly of bacterial species from a model synthetic community.</title>
        <authorList>
            <person name="Hogle S.L."/>
        </authorList>
    </citation>
    <scope>NUCLEOTIDE SEQUENCE [LARGE SCALE GENOMIC DNA]</scope>
    <source>
        <strain evidence="1 2">HAMBI_3031</strain>
    </source>
</reference>
<dbReference type="RefSeq" id="WP_245957734.1">
    <property type="nucleotide sequence ID" value="NZ_CP139960.1"/>
</dbReference>
<dbReference type="Pfam" id="PF03051">
    <property type="entry name" value="Peptidase_C1_2"/>
    <property type="match status" value="1"/>
</dbReference>
<organism evidence="1 2">
    <name type="scientific">Niabella yanshanensis</name>
    <dbReference type="NCBI Taxonomy" id="577386"/>
    <lineage>
        <taxon>Bacteria</taxon>
        <taxon>Pseudomonadati</taxon>
        <taxon>Bacteroidota</taxon>
        <taxon>Chitinophagia</taxon>
        <taxon>Chitinophagales</taxon>
        <taxon>Chitinophagaceae</taxon>
        <taxon>Niabella</taxon>
    </lineage>
</organism>
<accession>A0ABZ0WA55</accession>
<proteinExistence type="predicted"/>
<name>A0ABZ0WA55_9BACT</name>
<keyword evidence="2" id="KW-1185">Reference proteome</keyword>
<dbReference type="InterPro" id="IPR038765">
    <property type="entry name" value="Papain-like_cys_pep_sf"/>
</dbReference>
<sequence length="293" mass="33113">MNGAVSWGDGGEPHDVVNMYAKYGILPYDNYTGLVNGATKNNFNAMQTGLKAMLDSIVKNPTGTVDLTWKARFKDSLDKYLGAVPQQFEYKGKQYTPVSFAKEVVGLNPDDYIEFISQNNTPYWQKAMMMVPDNWAFQWDWNIPAQEFTNIIDNALKLGYTVAWGTDVSEPFFSWPNGVAFVPQNPENYKGGLTDEQKKELFNGPKPEPEITAELRQKGLENLRTTDDHGMHIVGMAKDQHGKDYYLVKNSWGESNDFKGFLYVTKAYVQYKTTGLMVNKKALPANIKQKIGI</sequence>
<dbReference type="Proteomes" id="UP001325680">
    <property type="component" value="Chromosome"/>
</dbReference>
<evidence type="ECO:0000313" key="2">
    <source>
        <dbReference type="Proteomes" id="UP001325680"/>
    </source>
</evidence>
<dbReference type="InterPro" id="IPR004134">
    <property type="entry name" value="Peptidase_C1B"/>
</dbReference>
<gene>
    <name evidence="1" type="ORF">U0035_22340</name>
</gene>
<protein>
    <submittedName>
        <fullName evidence="1">C1 family peptidase</fullName>
    </submittedName>
</protein>
<dbReference type="EMBL" id="CP139960">
    <property type="protein sequence ID" value="WQD38417.1"/>
    <property type="molecule type" value="Genomic_DNA"/>
</dbReference>
<dbReference type="SUPFAM" id="SSF54001">
    <property type="entry name" value="Cysteine proteinases"/>
    <property type="match status" value="1"/>
</dbReference>